<gene>
    <name evidence="1" type="ORF">DENOEST_0398</name>
</gene>
<name>A0A6S6XTS5_9PROT</name>
<dbReference type="Proteomes" id="UP000515733">
    <property type="component" value="Chromosome"/>
</dbReference>
<evidence type="ECO:0000313" key="2">
    <source>
        <dbReference type="Proteomes" id="UP000515733"/>
    </source>
</evidence>
<dbReference type="OrthoDB" id="8906052at2"/>
<reference evidence="1 2" key="1">
    <citation type="submission" date="2020-03" db="EMBL/GenBank/DDBJ databases">
        <authorList>
            <consortium name="Genoscope - CEA"/>
            <person name="William W."/>
        </authorList>
    </citation>
    <scope>NUCLEOTIDE SEQUENCE [LARGE SCALE GENOMIC DNA]</scope>
    <source>
        <strain evidence="2">DSM 16959</strain>
    </source>
</reference>
<sequence>MKIEFNILANATDSITQAIALIAWRDEPDDARRLKQAVVAMAHGVELLLKERLRRVHPVLIWENVDKFPSLSARTVTVDAALNRLVRIGGLQFLKDDTELIASLRDTRNAIEHYAWTTTKAEADRIVGQALEFALHFAKTELSYDFFGFGTHKDGTLEDLLDSNSHFADAFQDRDRKFVRETDESKILCDYCHSLAVHPTTGACKLCGHWNDVGGDDLPF</sequence>
<keyword evidence="2" id="KW-1185">Reference proteome</keyword>
<proteinExistence type="predicted"/>
<accession>A0A6S6XTS5</accession>
<dbReference type="AlphaFoldDB" id="A0A6S6XTS5"/>
<dbReference type="RefSeq" id="WP_145770495.1">
    <property type="nucleotide sequence ID" value="NZ_LR778301.1"/>
</dbReference>
<protein>
    <submittedName>
        <fullName evidence="1">Uncharacterized protein</fullName>
    </submittedName>
</protein>
<evidence type="ECO:0000313" key="1">
    <source>
        <dbReference type="EMBL" id="CAB1367563.1"/>
    </source>
</evidence>
<dbReference type="KEGG" id="doe:DENOEST_0398"/>
<dbReference type="EMBL" id="LR778301">
    <property type="protein sequence ID" value="CAB1367563.1"/>
    <property type="molecule type" value="Genomic_DNA"/>
</dbReference>
<organism evidence="1 2">
    <name type="scientific">Denitratisoma oestradiolicum</name>
    <dbReference type="NCBI Taxonomy" id="311182"/>
    <lineage>
        <taxon>Bacteria</taxon>
        <taxon>Pseudomonadati</taxon>
        <taxon>Pseudomonadota</taxon>
        <taxon>Betaproteobacteria</taxon>
        <taxon>Nitrosomonadales</taxon>
        <taxon>Sterolibacteriaceae</taxon>
        <taxon>Denitratisoma</taxon>
    </lineage>
</organism>